<protein>
    <recommendedName>
        <fullName evidence="3">F-box domain-containing protein</fullName>
    </recommendedName>
</protein>
<gene>
    <name evidence="1" type="ORF">JMJ35_004644</name>
</gene>
<keyword evidence="2" id="KW-1185">Reference proteome</keyword>
<sequence length="456" mass="52336">MPHILNLANEVLYQIIAATNPHDIESLAASCKTINILAQPELKRHRELKKSVHPIYVLRDILQDTALAQYPTTLQIGPFDEYYHDWLSNDHDKVESEGIRTVAAECDREIQNAIYQCPFIETPEREIWRVQIMEGRGQAIIGLLLTLLPNLTSMTTVPKPEEGLFTQILKRIVEFQQPTHRLAPQALTKLARIDARPFYYVSLMTVHEFDHLSQYALLPSMRTITGSHFETYVSGNARTFQWPHDPGISAVTEINIDRSMVDGESITNLVRSVRALERFSFSFGEHLPTRVIYQPRKIIRGLELYTKSSLSYLHLTGTRIRINTTQDDDLEIDLRVFEKLKQLRIDHTLLSHHGRPCLAPFKGKPDQDCNCWPQRLVDVLPASLESLEVMDYVPWKHARAFFAGFPEFKAERLPRLRDIEMQGSAAVDLQFIHLCESVGVILSQDGVEDDVNYHYS</sequence>
<evidence type="ECO:0000313" key="2">
    <source>
        <dbReference type="Proteomes" id="UP001166286"/>
    </source>
</evidence>
<evidence type="ECO:0000313" key="1">
    <source>
        <dbReference type="EMBL" id="KAK0512627.1"/>
    </source>
</evidence>
<comment type="caution">
    <text evidence="1">The sequence shown here is derived from an EMBL/GenBank/DDBJ whole genome shotgun (WGS) entry which is preliminary data.</text>
</comment>
<dbReference type="Proteomes" id="UP001166286">
    <property type="component" value="Unassembled WGS sequence"/>
</dbReference>
<dbReference type="EMBL" id="JAFEKC020000009">
    <property type="protein sequence ID" value="KAK0512627.1"/>
    <property type="molecule type" value="Genomic_DNA"/>
</dbReference>
<dbReference type="AlphaFoldDB" id="A0AA39R0F3"/>
<accession>A0AA39R0F3</accession>
<name>A0AA39R0F3_9LECA</name>
<proteinExistence type="predicted"/>
<organism evidence="1 2">
    <name type="scientific">Cladonia borealis</name>
    <dbReference type="NCBI Taxonomy" id="184061"/>
    <lineage>
        <taxon>Eukaryota</taxon>
        <taxon>Fungi</taxon>
        <taxon>Dikarya</taxon>
        <taxon>Ascomycota</taxon>
        <taxon>Pezizomycotina</taxon>
        <taxon>Lecanoromycetes</taxon>
        <taxon>OSLEUM clade</taxon>
        <taxon>Lecanoromycetidae</taxon>
        <taxon>Lecanorales</taxon>
        <taxon>Lecanorineae</taxon>
        <taxon>Cladoniaceae</taxon>
        <taxon>Cladonia</taxon>
    </lineage>
</organism>
<reference evidence="1" key="1">
    <citation type="submission" date="2023-03" db="EMBL/GenBank/DDBJ databases">
        <title>Complete genome of Cladonia borealis.</title>
        <authorList>
            <person name="Park H."/>
        </authorList>
    </citation>
    <scope>NUCLEOTIDE SEQUENCE</scope>
    <source>
        <strain evidence="1">ANT050790</strain>
    </source>
</reference>
<evidence type="ECO:0008006" key="3">
    <source>
        <dbReference type="Google" id="ProtNLM"/>
    </source>
</evidence>